<dbReference type="Proteomes" id="UP000829720">
    <property type="component" value="Unassembled WGS sequence"/>
</dbReference>
<reference evidence="2" key="1">
    <citation type="submission" date="2021-01" db="EMBL/GenBank/DDBJ databases">
        <authorList>
            <person name="Zahm M."/>
            <person name="Roques C."/>
            <person name="Cabau C."/>
            <person name="Klopp C."/>
            <person name="Donnadieu C."/>
            <person name="Jouanno E."/>
            <person name="Lampietro C."/>
            <person name="Louis A."/>
            <person name="Herpin A."/>
            <person name="Echchiki A."/>
            <person name="Berthelot C."/>
            <person name="Parey E."/>
            <person name="Roest-Crollius H."/>
            <person name="Braasch I."/>
            <person name="Postlethwait J."/>
            <person name="Bobe J."/>
            <person name="Montfort J."/>
            <person name="Bouchez O."/>
            <person name="Begum T."/>
            <person name="Mejri S."/>
            <person name="Adams A."/>
            <person name="Chen W.-J."/>
            <person name="Guiguen Y."/>
        </authorList>
    </citation>
    <scope>NUCLEOTIDE SEQUENCE</scope>
    <source>
        <tissue evidence="2">Blood</tissue>
    </source>
</reference>
<evidence type="ECO:0000313" key="2">
    <source>
        <dbReference type="EMBL" id="KAI1886978.1"/>
    </source>
</evidence>
<feature type="region of interest" description="Disordered" evidence="1">
    <location>
        <begin position="46"/>
        <end position="74"/>
    </location>
</feature>
<dbReference type="EMBL" id="JAERUA010000019">
    <property type="protein sequence ID" value="KAI1886978.1"/>
    <property type="molecule type" value="Genomic_DNA"/>
</dbReference>
<feature type="compositionally biased region" description="Basic residues" evidence="1">
    <location>
        <begin position="64"/>
        <end position="74"/>
    </location>
</feature>
<comment type="caution">
    <text evidence="2">The sequence shown here is derived from an EMBL/GenBank/DDBJ whole genome shotgun (WGS) entry which is preliminary data.</text>
</comment>
<protein>
    <submittedName>
        <fullName evidence="2">Uncharacterized protein</fullName>
    </submittedName>
</protein>
<proteinExistence type="predicted"/>
<name>A0A8T3CX12_9TELE</name>
<gene>
    <name evidence="2" type="ORF">AGOR_G00201320</name>
</gene>
<organism evidence="2 3">
    <name type="scientific">Albula goreensis</name>
    <dbReference type="NCBI Taxonomy" id="1534307"/>
    <lineage>
        <taxon>Eukaryota</taxon>
        <taxon>Metazoa</taxon>
        <taxon>Chordata</taxon>
        <taxon>Craniata</taxon>
        <taxon>Vertebrata</taxon>
        <taxon>Euteleostomi</taxon>
        <taxon>Actinopterygii</taxon>
        <taxon>Neopterygii</taxon>
        <taxon>Teleostei</taxon>
        <taxon>Albuliformes</taxon>
        <taxon>Albulidae</taxon>
        <taxon>Albula</taxon>
    </lineage>
</organism>
<evidence type="ECO:0000313" key="3">
    <source>
        <dbReference type="Proteomes" id="UP000829720"/>
    </source>
</evidence>
<keyword evidence="3" id="KW-1185">Reference proteome</keyword>
<accession>A0A8T3CX12</accession>
<evidence type="ECO:0000256" key="1">
    <source>
        <dbReference type="SAM" id="MobiDB-lite"/>
    </source>
</evidence>
<dbReference type="AlphaFoldDB" id="A0A8T3CX12"/>
<sequence>MIRGKGGIHSRGGFLQPFPGSEATLVQKGQDGECVYRLLMNSVHGKVKDNRDAPPSTRTEVKANKSRWRHSFFH</sequence>